<dbReference type="Pfam" id="PF00381">
    <property type="entry name" value="PTS-HPr"/>
    <property type="match status" value="1"/>
</dbReference>
<evidence type="ECO:0000313" key="7">
    <source>
        <dbReference type="EMBL" id="ABU60147.1"/>
    </source>
</evidence>
<keyword evidence="8" id="KW-1185">Reference proteome</keyword>
<keyword evidence="4" id="KW-0963">Cytoplasm</keyword>
<dbReference type="PROSITE" id="PS00369">
    <property type="entry name" value="PTS_HPR_HIS"/>
    <property type="match status" value="1"/>
</dbReference>
<name>A7NRF1_ROSCS</name>
<dbReference type="GO" id="GO:0016740">
    <property type="term" value="F:transferase activity"/>
    <property type="evidence" value="ECO:0007669"/>
    <property type="project" value="UniProtKB-KW"/>
</dbReference>
<dbReference type="KEGG" id="rca:Rcas_4115"/>
<dbReference type="HOGENOM" id="CLU_136230_2_3_0"/>
<proteinExistence type="predicted"/>
<gene>
    <name evidence="7" type="ordered locus">Rcas_4115</name>
</gene>
<dbReference type="InterPro" id="IPR035895">
    <property type="entry name" value="HPr-like_sf"/>
</dbReference>
<dbReference type="eggNOG" id="COG1925">
    <property type="taxonomic scope" value="Bacteria"/>
</dbReference>
<dbReference type="Proteomes" id="UP000000263">
    <property type="component" value="Chromosome"/>
</dbReference>
<dbReference type="PROSITE" id="PS51350">
    <property type="entry name" value="PTS_HPR_DOM"/>
    <property type="match status" value="1"/>
</dbReference>
<dbReference type="Gene3D" id="3.30.1340.10">
    <property type="entry name" value="HPr-like"/>
    <property type="match status" value="1"/>
</dbReference>
<dbReference type="NCBIfam" id="TIGR01003">
    <property type="entry name" value="PTS_HPr_family"/>
    <property type="match status" value="1"/>
</dbReference>
<dbReference type="PRINTS" id="PR00107">
    <property type="entry name" value="PHOSPHOCPHPR"/>
</dbReference>
<comment type="subcellular location">
    <subcellularLocation>
        <location evidence="2">Cytoplasm</location>
    </subcellularLocation>
</comment>
<evidence type="ECO:0000313" key="8">
    <source>
        <dbReference type="Proteomes" id="UP000000263"/>
    </source>
</evidence>
<evidence type="ECO:0000259" key="6">
    <source>
        <dbReference type="PROSITE" id="PS51350"/>
    </source>
</evidence>
<reference evidence="7 8" key="1">
    <citation type="submission" date="2007-08" db="EMBL/GenBank/DDBJ databases">
        <title>Complete sequence of Roseiflexus castenholzii DSM 13941.</title>
        <authorList>
            <consortium name="US DOE Joint Genome Institute"/>
            <person name="Copeland A."/>
            <person name="Lucas S."/>
            <person name="Lapidus A."/>
            <person name="Barry K."/>
            <person name="Glavina del Rio T."/>
            <person name="Dalin E."/>
            <person name="Tice H."/>
            <person name="Pitluck S."/>
            <person name="Thompson L.S."/>
            <person name="Brettin T."/>
            <person name="Bruce D."/>
            <person name="Detter J.C."/>
            <person name="Han C."/>
            <person name="Tapia R."/>
            <person name="Schmutz J."/>
            <person name="Larimer F."/>
            <person name="Land M."/>
            <person name="Hauser L."/>
            <person name="Kyrpides N."/>
            <person name="Mikhailova N."/>
            <person name="Bryant D.A."/>
            <person name="Hanada S."/>
            <person name="Tsukatani Y."/>
            <person name="Richardson P."/>
        </authorList>
    </citation>
    <scope>NUCLEOTIDE SEQUENCE [LARGE SCALE GENOMIC DNA]</scope>
    <source>
        <strain evidence="8">DSM 13941 / HLO8</strain>
    </source>
</reference>
<evidence type="ECO:0000256" key="4">
    <source>
        <dbReference type="ARBA" id="ARBA00022490"/>
    </source>
</evidence>
<accession>A7NRF1</accession>
<evidence type="ECO:0000256" key="3">
    <source>
        <dbReference type="ARBA" id="ARBA00020422"/>
    </source>
</evidence>
<feature type="domain" description="HPr" evidence="6">
    <location>
        <begin position="1"/>
        <end position="91"/>
    </location>
</feature>
<dbReference type="GO" id="GO:0009401">
    <property type="term" value="P:phosphoenolpyruvate-dependent sugar phosphotransferase system"/>
    <property type="evidence" value="ECO:0007669"/>
    <property type="project" value="UniProtKB-KW"/>
</dbReference>
<dbReference type="PANTHER" id="PTHR33705:SF2">
    <property type="entry name" value="PHOSPHOCARRIER PROTEIN NPR"/>
    <property type="match status" value="1"/>
</dbReference>
<dbReference type="InterPro" id="IPR001020">
    <property type="entry name" value="PTS_HPr_His_P_site"/>
</dbReference>
<dbReference type="PANTHER" id="PTHR33705">
    <property type="entry name" value="PHOSPHOCARRIER PROTEIN HPR"/>
    <property type="match status" value="1"/>
</dbReference>
<evidence type="ECO:0000256" key="2">
    <source>
        <dbReference type="ARBA" id="ARBA00004496"/>
    </source>
</evidence>
<evidence type="ECO:0000256" key="1">
    <source>
        <dbReference type="ARBA" id="ARBA00003681"/>
    </source>
</evidence>
<dbReference type="GO" id="GO:0005737">
    <property type="term" value="C:cytoplasm"/>
    <property type="evidence" value="ECO:0007669"/>
    <property type="project" value="UniProtKB-SubCell"/>
</dbReference>
<sequence>MEERVVRIRHPLGLHARPAADFYRKTREFRSRITVRNISRRFSVELPVSPLNLLQLGAAQGHQVLIRAEGEDEREAVTALARLLDQLAAEE</sequence>
<protein>
    <recommendedName>
        <fullName evidence="3">Phosphocarrier protein HPr</fullName>
    </recommendedName>
</protein>
<dbReference type="InterPro" id="IPR050399">
    <property type="entry name" value="HPr"/>
</dbReference>
<comment type="function">
    <text evidence="1">General (non sugar-specific) component of the phosphoenolpyruvate-dependent sugar phosphotransferase system (sugar PTS). This major carbohydrate active-transport system catalyzes the phosphorylation of incoming sugar substrates concomitantly with their translocation across the cell membrane. The phosphoryl group from phosphoenolpyruvate (PEP) is transferred to the phosphoryl carrier protein HPr by enzyme I. Phospho-HPr then transfers it to the PTS EIIA domain.</text>
</comment>
<keyword evidence="5" id="KW-0598">Phosphotransferase system</keyword>
<keyword evidence="7" id="KW-0808">Transferase</keyword>
<dbReference type="AlphaFoldDB" id="A7NRF1"/>
<dbReference type="SUPFAM" id="SSF55594">
    <property type="entry name" value="HPr-like"/>
    <property type="match status" value="1"/>
</dbReference>
<dbReference type="EMBL" id="CP000804">
    <property type="protein sequence ID" value="ABU60147.1"/>
    <property type="molecule type" value="Genomic_DNA"/>
</dbReference>
<dbReference type="STRING" id="383372.Rcas_4115"/>
<dbReference type="InterPro" id="IPR000032">
    <property type="entry name" value="HPr-like"/>
</dbReference>
<evidence type="ECO:0000256" key="5">
    <source>
        <dbReference type="ARBA" id="ARBA00022683"/>
    </source>
</evidence>
<dbReference type="OrthoDB" id="9809047at2"/>
<organism evidence="7 8">
    <name type="scientific">Roseiflexus castenholzii (strain DSM 13941 / HLO8)</name>
    <dbReference type="NCBI Taxonomy" id="383372"/>
    <lineage>
        <taxon>Bacteria</taxon>
        <taxon>Bacillati</taxon>
        <taxon>Chloroflexota</taxon>
        <taxon>Chloroflexia</taxon>
        <taxon>Chloroflexales</taxon>
        <taxon>Roseiflexineae</taxon>
        <taxon>Roseiflexaceae</taxon>
        <taxon>Roseiflexus</taxon>
    </lineage>
</organism>
<dbReference type="CDD" id="cd00367">
    <property type="entry name" value="PTS-HPr_like"/>
    <property type="match status" value="1"/>
</dbReference>